<organism evidence="2">
    <name type="scientific">Arundo donax</name>
    <name type="common">Giant reed</name>
    <name type="synonym">Donax arundinaceus</name>
    <dbReference type="NCBI Taxonomy" id="35708"/>
    <lineage>
        <taxon>Eukaryota</taxon>
        <taxon>Viridiplantae</taxon>
        <taxon>Streptophyta</taxon>
        <taxon>Embryophyta</taxon>
        <taxon>Tracheophyta</taxon>
        <taxon>Spermatophyta</taxon>
        <taxon>Magnoliopsida</taxon>
        <taxon>Liliopsida</taxon>
        <taxon>Poales</taxon>
        <taxon>Poaceae</taxon>
        <taxon>PACMAD clade</taxon>
        <taxon>Arundinoideae</taxon>
        <taxon>Arundineae</taxon>
        <taxon>Arundo</taxon>
    </lineage>
</organism>
<accession>A0A0A9GV85</accession>
<name>A0A0A9GV85_ARUDO</name>
<feature type="region of interest" description="Disordered" evidence="1">
    <location>
        <begin position="1"/>
        <end position="22"/>
    </location>
</feature>
<reference evidence="2" key="2">
    <citation type="journal article" date="2015" name="Data Brief">
        <title>Shoot transcriptome of the giant reed, Arundo donax.</title>
        <authorList>
            <person name="Barrero R.A."/>
            <person name="Guerrero F.D."/>
            <person name="Moolhuijzen P."/>
            <person name="Goolsby J.A."/>
            <person name="Tidwell J."/>
            <person name="Bellgard S.E."/>
            <person name="Bellgard M.I."/>
        </authorList>
    </citation>
    <scope>NUCLEOTIDE SEQUENCE</scope>
    <source>
        <tissue evidence="2">Shoot tissue taken approximately 20 cm above the soil surface</tissue>
    </source>
</reference>
<sequence length="22" mass="2466">MLPEDQFPEGGAIRTVDFARSE</sequence>
<dbReference type="AlphaFoldDB" id="A0A0A9GV85"/>
<reference evidence="2" key="1">
    <citation type="submission" date="2014-09" db="EMBL/GenBank/DDBJ databases">
        <authorList>
            <person name="Magalhaes I.L.F."/>
            <person name="Oliveira U."/>
            <person name="Santos F.R."/>
            <person name="Vidigal T.H.D.A."/>
            <person name="Brescovit A.D."/>
            <person name="Santos A.J."/>
        </authorList>
    </citation>
    <scope>NUCLEOTIDE SEQUENCE</scope>
    <source>
        <tissue evidence="2">Shoot tissue taken approximately 20 cm above the soil surface</tissue>
    </source>
</reference>
<protein>
    <submittedName>
        <fullName evidence="2">Uncharacterized protein</fullName>
    </submittedName>
</protein>
<evidence type="ECO:0000256" key="1">
    <source>
        <dbReference type="SAM" id="MobiDB-lite"/>
    </source>
</evidence>
<proteinExistence type="predicted"/>
<dbReference type="EMBL" id="GBRH01168971">
    <property type="protein sequence ID" value="JAE28925.1"/>
    <property type="molecule type" value="Transcribed_RNA"/>
</dbReference>
<evidence type="ECO:0000313" key="2">
    <source>
        <dbReference type="EMBL" id="JAE28925.1"/>
    </source>
</evidence>